<keyword evidence="3 7" id="KW-0812">Transmembrane</keyword>
<evidence type="ECO:0000256" key="2">
    <source>
        <dbReference type="ARBA" id="ARBA00007104"/>
    </source>
</evidence>
<reference evidence="12" key="1">
    <citation type="submission" date="2020-12" db="EMBL/GenBank/DDBJ databases">
        <title>Metabolic potential, ecology and presence of endohyphal bacteria is reflected in genomic diversity of Mucoromycotina.</title>
        <authorList>
            <person name="Muszewska A."/>
            <person name="Okrasinska A."/>
            <person name="Steczkiewicz K."/>
            <person name="Drgas O."/>
            <person name="Orlowska M."/>
            <person name="Perlinska-Lenart U."/>
            <person name="Aleksandrzak-Piekarczyk T."/>
            <person name="Szatraj K."/>
            <person name="Zielenkiewicz U."/>
            <person name="Pilsyk S."/>
            <person name="Malc E."/>
            <person name="Mieczkowski P."/>
            <person name="Kruszewska J.S."/>
            <person name="Biernat P."/>
            <person name="Pawlowska J."/>
        </authorList>
    </citation>
    <scope>NUCLEOTIDE SEQUENCE</scope>
    <source>
        <strain evidence="12">WA0000017839</strain>
    </source>
</reference>
<evidence type="ECO:0000313" key="12">
    <source>
        <dbReference type="EMBL" id="KAG2206962.1"/>
    </source>
</evidence>
<evidence type="ECO:0000256" key="3">
    <source>
        <dbReference type="ARBA" id="ARBA00022692"/>
    </source>
</evidence>
<keyword evidence="6 9" id="KW-0472">Membrane</keyword>
<comment type="subcellular location">
    <subcellularLocation>
        <location evidence="1 7">Membrane</location>
        <topology evidence="1 7">Single-pass type I membrane protein</topology>
    </subcellularLocation>
</comment>
<dbReference type="AlphaFoldDB" id="A0A8H7V665"/>
<feature type="signal peptide" evidence="10">
    <location>
        <begin position="1"/>
        <end position="22"/>
    </location>
</feature>
<evidence type="ECO:0000259" key="11">
    <source>
        <dbReference type="PROSITE" id="PS50866"/>
    </source>
</evidence>
<gene>
    <name evidence="12" type="ORF">INT47_008431</name>
</gene>
<feature type="chain" id="PRO_5034802162" description="GOLD domain-containing protein" evidence="10">
    <location>
        <begin position="23"/>
        <end position="221"/>
    </location>
</feature>
<dbReference type="PANTHER" id="PTHR22811">
    <property type="entry name" value="TRANSMEMBRANE EMP24 DOMAIN-CONTAINING PROTEIN"/>
    <property type="match status" value="1"/>
</dbReference>
<dbReference type="SMART" id="SM01190">
    <property type="entry name" value="EMP24_GP25L"/>
    <property type="match status" value="1"/>
</dbReference>
<dbReference type="Pfam" id="PF01105">
    <property type="entry name" value="EMP24_GP25L"/>
    <property type="match status" value="1"/>
</dbReference>
<dbReference type="OrthoDB" id="759142at2759"/>
<name>A0A8H7V665_9FUNG</name>
<feature type="coiled-coil region" evidence="8">
    <location>
        <begin position="146"/>
        <end position="173"/>
    </location>
</feature>
<dbReference type="EMBL" id="JAEPRD010000027">
    <property type="protein sequence ID" value="KAG2206962.1"/>
    <property type="molecule type" value="Genomic_DNA"/>
</dbReference>
<dbReference type="InterPro" id="IPR015720">
    <property type="entry name" value="Emp24-like"/>
</dbReference>
<evidence type="ECO:0000256" key="5">
    <source>
        <dbReference type="ARBA" id="ARBA00022989"/>
    </source>
</evidence>
<organism evidence="12 13">
    <name type="scientific">Mucor saturninus</name>
    <dbReference type="NCBI Taxonomy" id="64648"/>
    <lineage>
        <taxon>Eukaryota</taxon>
        <taxon>Fungi</taxon>
        <taxon>Fungi incertae sedis</taxon>
        <taxon>Mucoromycota</taxon>
        <taxon>Mucoromycotina</taxon>
        <taxon>Mucoromycetes</taxon>
        <taxon>Mucorales</taxon>
        <taxon>Mucorineae</taxon>
        <taxon>Mucoraceae</taxon>
        <taxon>Mucor</taxon>
    </lineage>
</organism>
<dbReference type="InterPro" id="IPR009038">
    <property type="entry name" value="GOLD_dom"/>
</dbReference>
<evidence type="ECO:0000256" key="8">
    <source>
        <dbReference type="SAM" id="Coils"/>
    </source>
</evidence>
<evidence type="ECO:0000256" key="1">
    <source>
        <dbReference type="ARBA" id="ARBA00004479"/>
    </source>
</evidence>
<comment type="similarity">
    <text evidence="2 7">Belongs to the EMP24/GP25L family.</text>
</comment>
<sequence length="221" mass="25220">MNMRPSFFTLLVLSSILAVATAIKFDLLAVTPDHVFDGTKCLSQYVPKDTLVLVTVNVGEGYNQRVDLEILDETEARNTYTKKANVNGELRNAFTTHNDGEVMVCFTNVLDSGFQEGNQYKRSVALQFSVGAEAADYQKVINAENLNPLEAELRKLETVVKEIVDEMNYLKAREAKLRDTNESTNERVKWFSTISLFTLFGLGTWQILYLRRFFKRKRLID</sequence>
<protein>
    <recommendedName>
        <fullName evidence="11">GOLD domain-containing protein</fullName>
    </recommendedName>
</protein>
<feature type="transmembrane region" description="Helical" evidence="9">
    <location>
        <begin position="190"/>
        <end position="210"/>
    </location>
</feature>
<keyword evidence="13" id="KW-1185">Reference proteome</keyword>
<accession>A0A8H7V665</accession>
<keyword evidence="5 9" id="KW-1133">Transmembrane helix</keyword>
<evidence type="ECO:0000313" key="13">
    <source>
        <dbReference type="Proteomes" id="UP000603453"/>
    </source>
</evidence>
<dbReference type="GO" id="GO:0016020">
    <property type="term" value="C:membrane"/>
    <property type="evidence" value="ECO:0007669"/>
    <property type="project" value="UniProtKB-SubCell"/>
</dbReference>
<evidence type="ECO:0000256" key="4">
    <source>
        <dbReference type="ARBA" id="ARBA00022729"/>
    </source>
</evidence>
<evidence type="ECO:0000256" key="10">
    <source>
        <dbReference type="SAM" id="SignalP"/>
    </source>
</evidence>
<keyword evidence="4 10" id="KW-0732">Signal</keyword>
<keyword evidence="8" id="KW-0175">Coiled coil</keyword>
<dbReference type="PROSITE" id="PS50866">
    <property type="entry name" value="GOLD"/>
    <property type="match status" value="1"/>
</dbReference>
<feature type="domain" description="GOLD" evidence="11">
    <location>
        <begin position="39"/>
        <end position="130"/>
    </location>
</feature>
<evidence type="ECO:0000256" key="6">
    <source>
        <dbReference type="ARBA" id="ARBA00023136"/>
    </source>
</evidence>
<dbReference type="Proteomes" id="UP000603453">
    <property type="component" value="Unassembled WGS sequence"/>
</dbReference>
<proteinExistence type="inferred from homology"/>
<evidence type="ECO:0000256" key="9">
    <source>
        <dbReference type="SAM" id="Phobius"/>
    </source>
</evidence>
<evidence type="ECO:0000256" key="7">
    <source>
        <dbReference type="RuleBase" id="RU003827"/>
    </source>
</evidence>
<comment type="caution">
    <text evidence="12">The sequence shown here is derived from an EMBL/GenBank/DDBJ whole genome shotgun (WGS) entry which is preliminary data.</text>
</comment>